<comment type="caution">
    <text evidence="1">The sequence shown here is derived from an EMBL/GenBank/DDBJ whole genome shotgun (WGS) entry which is preliminary data.</text>
</comment>
<accession>A0A7W8E2V1</accession>
<name>A0A7W8E2V1_9BACT</name>
<keyword evidence="2" id="KW-1185">Reference proteome</keyword>
<gene>
    <name evidence="1" type="ORF">HDF16_001597</name>
</gene>
<protein>
    <recommendedName>
        <fullName evidence="3">Toprim domain-containing protein</fullName>
    </recommendedName>
</protein>
<evidence type="ECO:0008006" key="3">
    <source>
        <dbReference type="Google" id="ProtNLM"/>
    </source>
</evidence>
<dbReference type="Proteomes" id="UP000540989">
    <property type="component" value="Unassembled WGS sequence"/>
</dbReference>
<dbReference type="AlphaFoldDB" id="A0A7W8E2V1"/>
<evidence type="ECO:0000313" key="1">
    <source>
        <dbReference type="EMBL" id="MBB5056912.1"/>
    </source>
</evidence>
<dbReference type="SUPFAM" id="SSF56731">
    <property type="entry name" value="DNA primase core"/>
    <property type="match status" value="1"/>
</dbReference>
<dbReference type="EMBL" id="JACHIP010000002">
    <property type="protein sequence ID" value="MBB5056912.1"/>
    <property type="molecule type" value="Genomic_DNA"/>
</dbReference>
<dbReference type="InterPro" id="IPR034154">
    <property type="entry name" value="TOPRIM_DnaG/twinkle"/>
</dbReference>
<evidence type="ECO:0000313" key="2">
    <source>
        <dbReference type="Proteomes" id="UP000540989"/>
    </source>
</evidence>
<dbReference type="InterPro" id="IPR025048">
    <property type="entry name" value="DUF3987"/>
</dbReference>
<dbReference type="CDD" id="cd01029">
    <property type="entry name" value="TOPRIM_primases"/>
    <property type="match status" value="1"/>
</dbReference>
<proteinExistence type="predicted"/>
<organism evidence="1 2">
    <name type="scientific">Granulicella aggregans</name>
    <dbReference type="NCBI Taxonomy" id="474949"/>
    <lineage>
        <taxon>Bacteria</taxon>
        <taxon>Pseudomonadati</taxon>
        <taxon>Acidobacteriota</taxon>
        <taxon>Terriglobia</taxon>
        <taxon>Terriglobales</taxon>
        <taxon>Acidobacteriaceae</taxon>
        <taxon>Granulicella</taxon>
    </lineage>
</organism>
<dbReference type="Gene3D" id="3.40.1360.10">
    <property type="match status" value="1"/>
</dbReference>
<sequence length="682" mass="75624">MDLIEQVQHVDFTEADRIFREFCGDMKPGTPPPPAPIITPIKRPQVPDEQIAAWQKALSEECREPFSAAGNYLHRRGIAPEIAERLSWGFDARSESIVIPRFHSGELVGVKFRKIEPTDDVKWTQVKGSSKCDFLYGCDDIMDPFADLLFIAEGEHEKALLKSLGVEAVAILGTAGVPDPATLDFAADLKWVTDTFSRVVLIPDSDPSGQQAMERLQKMLADFPVTVATLPGFKDFGDFYQADNLRATEWLEELKKETGNTLVEHVVESLTSSIIEPETYPLDAWDGTEYAEFARRCSVGNHITQEYFIESLKTVTGAIVGSQLRLWRMAGIEARFYTANIGGAGSGKSTATGWALGVFPHSLLYSSGEPRDSNIGCFVGEFGSGTGLVETFAEYQRILIFADELSQIIEKFSIGGSGQSFLSNVNTLFDSSVRAPSNITRGRKASGGAAHLSILANTTPDKWDSMFQRTGAVGSGLFSRLNLVVSDNTKIVPRLQDPDLTGWRDDFIQRVIRLEKTPVEAEFTTEADAELEGWTAWLRAQPDQDADVAGRLGVQVQRNALHLAWLLDRPAPNQLEGMRRVLIDKDIIARAIKLAKYQYIIRCQNRPSSADNVPAHVEAAIKKVFERKLSVKRSDLYKQVNGVRFGLTIFDRAVQNLIAEGYVTAETIPTKGRRSQTLSWIR</sequence>
<reference evidence="1 2" key="1">
    <citation type="submission" date="2020-08" db="EMBL/GenBank/DDBJ databases">
        <title>Genomic Encyclopedia of Type Strains, Phase IV (KMG-V): Genome sequencing to study the core and pangenomes of soil and plant-associated prokaryotes.</title>
        <authorList>
            <person name="Whitman W."/>
        </authorList>
    </citation>
    <scope>NUCLEOTIDE SEQUENCE [LARGE SCALE GENOMIC DNA]</scope>
    <source>
        <strain evidence="1 2">M8UP14</strain>
    </source>
</reference>
<dbReference type="Pfam" id="PF13148">
    <property type="entry name" value="DUF3987"/>
    <property type="match status" value="1"/>
</dbReference>